<dbReference type="EMBL" id="CAADRA010007017">
    <property type="protein sequence ID" value="VFT98325.1"/>
    <property type="molecule type" value="Genomic_DNA"/>
</dbReference>
<gene>
    <name evidence="4" type="primary">Aste57867_21656</name>
    <name evidence="3" type="ORF">As57867_021587</name>
    <name evidence="4" type="ORF">ASTE57867_21656</name>
</gene>
<sequence length="297" mass="31394">MQSLLRAYHHDEDDEPVSGYSEPQAGLGRGLLYDGSSQSSYYTSRGHMRMLVVGGVLMCFALIPLLMAPSKHANAIDSDVVSATNEGPRRFRQDPMILEDDVGTHYAWSHDDVELPTIEGPSTTEATPVHRETIPANPPPSTTEVAATAAAPQPLLLPTPAATTTSPVLLLPAPADTTEPIERATSGFSFPSECSPSEVEAYESGAGLGALSEACRTMYKLLAMEAGKKASIEHEAVDFPVECDAADVDVLRADASSSAVSDACRESFRAARAAHIQGKLDALEAEMTALKAALASP</sequence>
<evidence type="ECO:0000256" key="1">
    <source>
        <dbReference type="SAM" id="MobiDB-lite"/>
    </source>
</evidence>
<accession>A0A485LI38</accession>
<evidence type="ECO:0000313" key="4">
    <source>
        <dbReference type="EMBL" id="VFT98325.1"/>
    </source>
</evidence>
<dbReference type="AlphaFoldDB" id="A0A485LI38"/>
<feature type="region of interest" description="Disordered" evidence="1">
    <location>
        <begin position="1"/>
        <end position="23"/>
    </location>
</feature>
<evidence type="ECO:0000256" key="2">
    <source>
        <dbReference type="SAM" id="Phobius"/>
    </source>
</evidence>
<keyword evidence="5" id="KW-1185">Reference proteome</keyword>
<keyword evidence="2" id="KW-0472">Membrane</keyword>
<keyword evidence="2" id="KW-0812">Transmembrane</keyword>
<feature type="transmembrane region" description="Helical" evidence="2">
    <location>
        <begin position="50"/>
        <end position="68"/>
    </location>
</feature>
<reference evidence="3" key="2">
    <citation type="submission" date="2019-06" db="EMBL/GenBank/DDBJ databases">
        <title>Genomics analysis of Aphanomyces spp. identifies a new class of oomycete effector associated with host adaptation.</title>
        <authorList>
            <person name="Gaulin E."/>
        </authorList>
    </citation>
    <scope>NUCLEOTIDE SEQUENCE</scope>
    <source>
        <strain evidence="3">CBS 578.67</strain>
    </source>
</reference>
<organism evidence="4 5">
    <name type="scientific">Aphanomyces stellatus</name>
    <dbReference type="NCBI Taxonomy" id="120398"/>
    <lineage>
        <taxon>Eukaryota</taxon>
        <taxon>Sar</taxon>
        <taxon>Stramenopiles</taxon>
        <taxon>Oomycota</taxon>
        <taxon>Saprolegniomycetes</taxon>
        <taxon>Saprolegniales</taxon>
        <taxon>Verrucalvaceae</taxon>
        <taxon>Aphanomyces</taxon>
    </lineage>
</organism>
<proteinExistence type="predicted"/>
<dbReference type="OrthoDB" id="71484at2759"/>
<reference evidence="4 5" key="1">
    <citation type="submission" date="2019-03" db="EMBL/GenBank/DDBJ databases">
        <authorList>
            <person name="Gaulin E."/>
            <person name="Dumas B."/>
        </authorList>
    </citation>
    <scope>NUCLEOTIDE SEQUENCE [LARGE SCALE GENOMIC DNA]</scope>
    <source>
        <strain evidence="4">CBS 568.67</strain>
    </source>
</reference>
<name>A0A485LI38_9STRA</name>
<keyword evidence="2" id="KW-1133">Transmembrane helix</keyword>
<protein>
    <submittedName>
        <fullName evidence="4">Aste57867_21656 protein</fullName>
    </submittedName>
</protein>
<evidence type="ECO:0000313" key="5">
    <source>
        <dbReference type="Proteomes" id="UP000332933"/>
    </source>
</evidence>
<dbReference type="Proteomes" id="UP000332933">
    <property type="component" value="Unassembled WGS sequence"/>
</dbReference>
<evidence type="ECO:0000313" key="3">
    <source>
        <dbReference type="EMBL" id="KAF0686562.1"/>
    </source>
</evidence>
<dbReference type="EMBL" id="VJMH01006991">
    <property type="protein sequence ID" value="KAF0686562.1"/>
    <property type="molecule type" value="Genomic_DNA"/>
</dbReference>